<dbReference type="AlphaFoldDB" id="A0A9P0A847"/>
<feature type="chain" id="PRO_5040363741" evidence="1">
    <location>
        <begin position="19"/>
        <end position="85"/>
    </location>
</feature>
<dbReference type="EMBL" id="OU963864">
    <property type="protein sequence ID" value="CAH0386226.1"/>
    <property type="molecule type" value="Genomic_DNA"/>
</dbReference>
<proteinExistence type="predicted"/>
<reference evidence="2" key="1">
    <citation type="submission" date="2021-12" db="EMBL/GenBank/DDBJ databases">
        <authorList>
            <person name="King R."/>
        </authorList>
    </citation>
    <scope>NUCLEOTIDE SEQUENCE</scope>
</reference>
<gene>
    <name evidence="2" type="ORF">BEMITA_LOCUS5376</name>
</gene>
<organism evidence="2 3">
    <name type="scientific">Bemisia tabaci</name>
    <name type="common">Sweetpotato whitefly</name>
    <name type="synonym">Aleurodes tabaci</name>
    <dbReference type="NCBI Taxonomy" id="7038"/>
    <lineage>
        <taxon>Eukaryota</taxon>
        <taxon>Metazoa</taxon>
        <taxon>Ecdysozoa</taxon>
        <taxon>Arthropoda</taxon>
        <taxon>Hexapoda</taxon>
        <taxon>Insecta</taxon>
        <taxon>Pterygota</taxon>
        <taxon>Neoptera</taxon>
        <taxon>Paraneoptera</taxon>
        <taxon>Hemiptera</taxon>
        <taxon>Sternorrhyncha</taxon>
        <taxon>Aleyrodoidea</taxon>
        <taxon>Aleyrodidae</taxon>
        <taxon>Aleyrodinae</taxon>
        <taxon>Bemisia</taxon>
    </lineage>
</organism>
<accession>A0A9P0A847</accession>
<keyword evidence="3" id="KW-1185">Reference proteome</keyword>
<keyword evidence="1" id="KW-0732">Signal</keyword>
<evidence type="ECO:0000256" key="1">
    <source>
        <dbReference type="SAM" id="SignalP"/>
    </source>
</evidence>
<evidence type="ECO:0000313" key="2">
    <source>
        <dbReference type="EMBL" id="CAH0386226.1"/>
    </source>
</evidence>
<evidence type="ECO:0000313" key="3">
    <source>
        <dbReference type="Proteomes" id="UP001152759"/>
    </source>
</evidence>
<feature type="signal peptide" evidence="1">
    <location>
        <begin position="1"/>
        <end position="18"/>
    </location>
</feature>
<protein>
    <submittedName>
        <fullName evidence="2">Uncharacterized protein</fullName>
    </submittedName>
</protein>
<name>A0A9P0A847_BEMTA</name>
<sequence length="85" mass="9944">MCRAVCVLFCVAVIGVFGADESIEDVVRVLQKQMTTLLTRRQEDLKLLESSLRHSLEKNFELSDLRSEVQKLRRERRSSTYREAR</sequence>
<dbReference type="Proteomes" id="UP001152759">
    <property type="component" value="Chromosome 3"/>
</dbReference>